<dbReference type="AlphaFoldDB" id="A0A7N0UY08"/>
<organism evidence="1 2">
    <name type="scientific">Kalanchoe fedtschenkoi</name>
    <name type="common">Lavender scallops</name>
    <name type="synonym">South American air plant</name>
    <dbReference type="NCBI Taxonomy" id="63787"/>
    <lineage>
        <taxon>Eukaryota</taxon>
        <taxon>Viridiplantae</taxon>
        <taxon>Streptophyta</taxon>
        <taxon>Embryophyta</taxon>
        <taxon>Tracheophyta</taxon>
        <taxon>Spermatophyta</taxon>
        <taxon>Magnoliopsida</taxon>
        <taxon>eudicotyledons</taxon>
        <taxon>Gunneridae</taxon>
        <taxon>Pentapetalae</taxon>
        <taxon>Saxifragales</taxon>
        <taxon>Crassulaceae</taxon>
        <taxon>Kalanchoe</taxon>
    </lineage>
</organism>
<accession>A0A7N0UY08</accession>
<keyword evidence="2" id="KW-1185">Reference proteome</keyword>
<evidence type="ECO:0000313" key="2">
    <source>
        <dbReference type="Proteomes" id="UP000594263"/>
    </source>
</evidence>
<dbReference type="Proteomes" id="UP000594263">
    <property type="component" value="Unplaced"/>
</dbReference>
<reference evidence="1" key="1">
    <citation type="submission" date="2021-01" db="UniProtKB">
        <authorList>
            <consortium name="EnsemblPlants"/>
        </authorList>
    </citation>
    <scope>IDENTIFICATION</scope>
</reference>
<name>A0A7N0UY08_KALFE</name>
<protein>
    <submittedName>
        <fullName evidence="1">Uncharacterized protein</fullName>
    </submittedName>
</protein>
<dbReference type="Gramene" id="Kaladp0094s0009.1.v1.1">
    <property type="protein sequence ID" value="Kaladp0094s0009.1.v1.1.CDS.1"/>
    <property type="gene ID" value="Kaladp0094s0009.v1.1"/>
</dbReference>
<proteinExistence type="predicted"/>
<dbReference type="EnsemblPlants" id="Kaladp0094s0009.1.v1.1">
    <property type="protein sequence ID" value="Kaladp0094s0009.1.v1.1.CDS.1"/>
    <property type="gene ID" value="Kaladp0094s0009.v1.1"/>
</dbReference>
<sequence>MASASVVNLGTTGCALLFQQTKSPSTNIQYTDVDLLPSAELAQSDNV</sequence>
<evidence type="ECO:0000313" key="1">
    <source>
        <dbReference type="EnsemblPlants" id="Kaladp0094s0009.1.v1.1.CDS.1"/>
    </source>
</evidence>